<keyword evidence="5 8" id="KW-0472">Membrane</keyword>
<dbReference type="Pfam" id="PF22705">
    <property type="entry name" value="C2-set_3"/>
    <property type="match status" value="1"/>
</dbReference>
<dbReference type="CDD" id="cd05713">
    <property type="entry name" value="IgV_MOG_like"/>
    <property type="match status" value="1"/>
</dbReference>
<evidence type="ECO:0000313" key="11">
    <source>
        <dbReference type="Proteomes" id="UP000429181"/>
    </source>
</evidence>
<feature type="domain" description="Ig-like" evidence="9">
    <location>
        <begin position="176"/>
        <end position="262"/>
    </location>
</feature>
<feature type="transmembrane region" description="Helical" evidence="8">
    <location>
        <begin position="276"/>
        <end position="297"/>
    </location>
</feature>
<dbReference type="FunFam" id="2.60.40.10:FF:000208">
    <property type="entry name" value="Butyrophilin subfamily 1 member A1"/>
    <property type="match status" value="1"/>
</dbReference>
<comment type="subcellular location">
    <subcellularLocation>
        <location evidence="1">Membrane</location>
    </subcellularLocation>
</comment>
<sequence length="459" mass="50649">MASHHLLSILGMNVLCFQRAPCSALKKMAGFPGLFPAGVLPALLLWVSMWGSPASGFSVMGPAQPIKVSLGADATLPCQLSSEQSAAHMQIRWYRTQLSPAVLVYQDGQEQDGEQMLEYRGRTELVEDSIGRGAVALLIQHVRASDDGQYWCHFNDGHISREAVVELHVIGLGSAPHVRMMGPEDHGIQVLCSSGGWFPKPRVQWSDTAGEKLLSLSEYQTQDGDGLFHVEASLVVTDSSLGNVTCSIQNPVSGQEKASAIFLPEPFFPRTSPWKIALAGTLPVLVLLLIGISYIGWKEHKAKNGEVEKKKKASHERDKVAREKEEAQSLKSKSGSKSNQRFLEKLQMLCVQGRWGNKKLLKNPEENTGCQEFHRTGSSMQRRKPHGKLGDLWAVVISLQSTPCPFKPLYPNLFLFAEMSSFIVSSFLSFKNKLQKHLRNRTPGKHGLAFLCDPSILPT</sequence>
<name>A0A4W2GKS7_BOBOX</name>
<dbReference type="Proteomes" id="UP000429181">
    <property type="component" value="Chromosome 23"/>
</dbReference>
<dbReference type="Ensembl" id="ENSBIXT00005049581.1">
    <property type="protein sequence ID" value="ENSBIXP00005019088.1"/>
    <property type="gene ID" value="ENSBIXG00005003803.1"/>
</dbReference>
<dbReference type="InterPro" id="IPR013783">
    <property type="entry name" value="Ig-like_fold"/>
</dbReference>
<evidence type="ECO:0000256" key="5">
    <source>
        <dbReference type="ARBA" id="ARBA00023136"/>
    </source>
</evidence>
<dbReference type="GO" id="GO:0050852">
    <property type="term" value="P:T cell receptor signaling pathway"/>
    <property type="evidence" value="ECO:0007669"/>
    <property type="project" value="TreeGrafter"/>
</dbReference>
<evidence type="ECO:0000256" key="1">
    <source>
        <dbReference type="ARBA" id="ARBA00004370"/>
    </source>
</evidence>
<dbReference type="InterPro" id="IPR003599">
    <property type="entry name" value="Ig_sub"/>
</dbReference>
<evidence type="ECO:0000256" key="8">
    <source>
        <dbReference type="SAM" id="Phobius"/>
    </source>
</evidence>
<dbReference type="GO" id="GO:0001817">
    <property type="term" value="P:regulation of cytokine production"/>
    <property type="evidence" value="ECO:0007669"/>
    <property type="project" value="TreeGrafter"/>
</dbReference>
<keyword evidence="6" id="KW-0393">Immunoglobulin domain</keyword>
<dbReference type="InterPro" id="IPR053896">
    <property type="entry name" value="BTN3A2-like_Ig-C"/>
</dbReference>
<accession>A0A4W2GKS7</accession>
<dbReference type="GeneTree" id="ENSGT00940000162079"/>
<keyword evidence="4 8" id="KW-1133">Transmembrane helix</keyword>
<evidence type="ECO:0000256" key="6">
    <source>
        <dbReference type="ARBA" id="ARBA00023319"/>
    </source>
</evidence>
<dbReference type="SMART" id="SM00409">
    <property type="entry name" value="IG"/>
    <property type="match status" value="1"/>
</dbReference>
<feature type="domain" description="Ig-like" evidence="9">
    <location>
        <begin position="53"/>
        <end position="166"/>
    </location>
</feature>
<dbReference type="InterPro" id="IPR050504">
    <property type="entry name" value="IgSF_BTN/MOG"/>
</dbReference>
<dbReference type="PANTHER" id="PTHR24100:SF134">
    <property type="entry name" value="BUTYROPHILIN-LIKE PROTEIN 1"/>
    <property type="match status" value="1"/>
</dbReference>
<dbReference type="FunFam" id="2.60.40.10:FF:000088">
    <property type="entry name" value="Butyrophilin subfamily 1 member A1"/>
    <property type="match status" value="1"/>
</dbReference>
<dbReference type="InterPro" id="IPR013106">
    <property type="entry name" value="Ig_V-set"/>
</dbReference>
<proteinExistence type="predicted"/>
<feature type="transmembrane region" description="Helical" evidence="8">
    <location>
        <begin position="34"/>
        <end position="51"/>
    </location>
</feature>
<dbReference type="SUPFAM" id="SSF48726">
    <property type="entry name" value="Immunoglobulin"/>
    <property type="match status" value="2"/>
</dbReference>
<feature type="compositionally biased region" description="Polar residues" evidence="7">
    <location>
        <begin position="329"/>
        <end position="338"/>
    </location>
</feature>
<feature type="region of interest" description="Disordered" evidence="7">
    <location>
        <begin position="305"/>
        <end position="338"/>
    </location>
</feature>
<dbReference type="GO" id="GO:0005102">
    <property type="term" value="F:signaling receptor binding"/>
    <property type="evidence" value="ECO:0007669"/>
    <property type="project" value="TreeGrafter"/>
</dbReference>
<dbReference type="SMART" id="SM00406">
    <property type="entry name" value="IGv"/>
    <property type="match status" value="1"/>
</dbReference>
<dbReference type="Gene3D" id="2.60.40.10">
    <property type="entry name" value="Immunoglobulins"/>
    <property type="match status" value="2"/>
</dbReference>
<dbReference type="AlphaFoldDB" id="A0A4W2GKS7"/>
<dbReference type="PANTHER" id="PTHR24100">
    <property type="entry name" value="BUTYROPHILIN"/>
    <property type="match status" value="1"/>
</dbReference>
<evidence type="ECO:0000256" key="2">
    <source>
        <dbReference type="ARBA" id="ARBA00022692"/>
    </source>
</evidence>
<evidence type="ECO:0000313" key="10">
    <source>
        <dbReference type="Ensembl" id="ENSBIXP00005019088.1"/>
    </source>
</evidence>
<keyword evidence="2 8" id="KW-0812">Transmembrane</keyword>
<dbReference type="InterPro" id="IPR036179">
    <property type="entry name" value="Ig-like_dom_sf"/>
</dbReference>
<evidence type="ECO:0000259" key="9">
    <source>
        <dbReference type="PROSITE" id="PS50835"/>
    </source>
</evidence>
<reference evidence="10 11" key="1">
    <citation type="submission" date="2018-11" db="EMBL/GenBank/DDBJ databases">
        <title>Haplotype-resolved cattle genomes.</title>
        <authorList>
            <person name="Low W.Y."/>
            <person name="Tearle R."/>
            <person name="Bickhart D.M."/>
            <person name="Rosen B.D."/>
            <person name="Koren S."/>
            <person name="Rhie A."/>
            <person name="Hiendleder S."/>
            <person name="Phillippy A.M."/>
            <person name="Smith T.P.L."/>
            <person name="Williams J.L."/>
        </authorList>
    </citation>
    <scope>NUCLEOTIDE SEQUENCE [LARGE SCALE GENOMIC DNA]</scope>
</reference>
<organism evidence="10 11">
    <name type="scientific">Bos indicus x Bos taurus</name>
    <name type="common">Hybrid cattle</name>
    <dbReference type="NCBI Taxonomy" id="30522"/>
    <lineage>
        <taxon>Eukaryota</taxon>
        <taxon>Metazoa</taxon>
        <taxon>Chordata</taxon>
        <taxon>Craniata</taxon>
        <taxon>Vertebrata</taxon>
        <taxon>Euteleostomi</taxon>
        <taxon>Mammalia</taxon>
        <taxon>Eutheria</taxon>
        <taxon>Laurasiatheria</taxon>
        <taxon>Artiodactyla</taxon>
        <taxon>Ruminantia</taxon>
        <taxon>Pecora</taxon>
        <taxon>Bovidae</taxon>
        <taxon>Bovinae</taxon>
        <taxon>Bos</taxon>
    </lineage>
</organism>
<protein>
    <recommendedName>
        <fullName evidence="9">Ig-like domain-containing protein</fullName>
    </recommendedName>
</protein>
<feature type="compositionally biased region" description="Basic and acidic residues" evidence="7">
    <location>
        <begin position="305"/>
        <end position="328"/>
    </location>
</feature>
<evidence type="ECO:0000256" key="3">
    <source>
        <dbReference type="ARBA" id="ARBA00022729"/>
    </source>
</evidence>
<dbReference type="PROSITE" id="PS50835">
    <property type="entry name" value="IG_LIKE"/>
    <property type="match status" value="2"/>
</dbReference>
<dbReference type="Pfam" id="PF07686">
    <property type="entry name" value="V-set"/>
    <property type="match status" value="1"/>
</dbReference>
<dbReference type="GO" id="GO:0009897">
    <property type="term" value="C:external side of plasma membrane"/>
    <property type="evidence" value="ECO:0007669"/>
    <property type="project" value="TreeGrafter"/>
</dbReference>
<dbReference type="InterPro" id="IPR007110">
    <property type="entry name" value="Ig-like_dom"/>
</dbReference>
<evidence type="ECO:0000256" key="4">
    <source>
        <dbReference type="ARBA" id="ARBA00022989"/>
    </source>
</evidence>
<reference evidence="10" key="2">
    <citation type="submission" date="2025-08" db="UniProtKB">
        <authorList>
            <consortium name="Ensembl"/>
        </authorList>
    </citation>
    <scope>IDENTIFICATION</scope>
</reference>
<evidence type="ECO:0000256" key="7">
    <source>
        <dbReference type="SAM" id="MobiDB-lite"/>
    </source>
</evidence>
<keyword evidence="3" id="KW-0732">Signal</keyword>